<sequence length="191" mass="22170">MNNGLTHLAKSIAVITIGCFFVWSCENDIRDVQNLNKKAINVEEAKQIESYLSENGKVKAKLTAPLMLSYQKDTPRMEFPKSLHVDFYNDSIKIESKLSAKFGRYLQNENKVFLRDSVVVFNMKGDTLFCRELYWDQARAIFYSDKNVIRHSPDSKIYGKGMIADQNFKWFTIKHPYNSYINVPDSSFLNQ</sequence>
<dbReference type="InterPro" id="IPR010664">
    <property type="entry name" value="LipoPS_assembly_LptC-rel"/>
</dbReference>
<comment type="caution">
    <text evidence="1">The sequence shown here is derived from an EMBL/GenBank/DDBJ whole genome shotgun (WGS) entry which is preliminary data.</text>
</comment>
<evidence type="ECO:0000313" key="1">
    <source>
        <dbReference type="EMBL" id="GEO10486.1"/>
    </source>
</evidence>
<dbReference type="OrthoDB" id="9812080at2"/>
<dbReference type="GO" id="GO:0015221">
    <property type="term" value="F:lipopolysaccharide transmembrane transporter activity"/>
    <property type="evidence" value="ECO:0007669"/>
    <property type="project" value="InterPro"/>
</dbReference>
<keyword evidence="2" id="KW-1185">Reference proteome</keyword>
<dbReference type="EMBL" id="BJYT01000011">
    <property type="protein sequence ID" value="GEO10486.1"/>
    <property type="molecule type" value="Genomic_DNA"/>
</dbReference>
<dbReference type="Proteomes" id="UP000321513">
    <property type="component" value="Unassembled WGS sequence"/>
</dbReference>
<evidence type="ECO:0000313" key="2">
    <source>
        <dbReference type="Proteomes" id="UP000321513"/>
    </source>
</evidence>
<accession>A0A512BET4</accession>
<reference evidence="1 2" key="1">
    <citation type="submission" date="2019-07" db="EMBL/GenBank/DDBJ databases">
        <title>Whole genome shotgun sequence of Segetibacter aerophilus NBRC 106135.</title>
        <authorList>
            <person name="Hosoyama A."/>
            <person name="Uohara A."/>
            <person name="Ohji S."/>
            <person name="Ichikawa N."/>
        </authorList>
    </citation>
    <scope>NUCLEOTIDE SEQUENCE [LARGE SCALE GENOMIC DNA]</scope>
    <source>
        <strain evidence="1 2">NBRC 106135</strain>
    </source>
</reference>
<dbReference type="RefSeq" id="WP_147204597.1">
    <property type="nucleotide sequence ID" value="NZ_BJYT01000011.1"/>
</dbReference>
<dbReference type="GO" id="GO:0005886">
    <property type="term" value="C:plasma membrane"/>
    <property type="evidence" value="ECO:0007669"/>
    <property type="project" value="InterPro"/>
</dbReference>
<proteinExistence type="predicted"/>
<dbReference type="Pfam" id="PF06835">
    <property type="entry name" value="LptC"/>
    <property type="match status" value="1"/>
</dbReference>
<evidence type="ECO:0008006" key="3">
    <source>
        <dbReference type="Google" id="ProtNLM"/>
    </source>
</evidence>
<protein>
    <recommendedName>
        <fullName evidence="3">LPS export ABC transporter periplasmic protein LptC</fullName>
    </recommendedName>
</protein>
<dbReference type="AlphaFoldDB" id="A0A512BET4"/>
<dbReference type="NCBIfam" id="TIGR04409">
    <property type="entry name" value="LptC_YrbK"/>
    <property type="match status" value="1"/>
</dbReference>
<organism evidence="1 2">
    <name type="scientific">Segetibacter aerophilus</name>
    <dbReference type="NCBI Taxonomy" id="670293"/>
    <lineage>
        <taxon>Bacteria</taxon>
        <taxon>Pseudomonadati</taxon>
        <taxon>Bacteroidota</taxon>
        <taxon>Chitinophagia</taxon>
        <taxon>Chitinophagales</taxon>
        <taxon>Chitinophagaceae</taxon>
        <taxon>Segetibacter</taxon>
    </lineage>
</organism>
<gene>
    <name evidence="1" type="ORF">SAE01_29820</name>
</gene>
<name>A0A512BET4_9BACT</name>
<dbReference type="InterPro" id="IPR026265">
    <property type="entry name" value="LptC"/>
</dbReference>
<dbReference type="Gene3D" id="2.60.450.10">
    <property type="entry name" value="Lipopolysaccharide (LPS) transport protein A like domain"/>
    <property type="match status" value="1"/>
</dbReference>